<comment type="similarity">
    <text evidence="2">Belongs to the cation transport ATPase (P-type) (TC 3.A.3) family. Type IB subfamily.</text>
</comment>
<dbReference type="Gene3D" id="3.40.50.1000">
    <property type="entry name" value="HAD superfamily/HAD-like"/>
    <property type="match status" value="1"/>
</dbReference>
<comment type="caution">
    <text evidence="9">The sequence shown here is derived from an EMBL/GenBank/DDBJ whole genome shotgun (WGS) entry which is preliminary data.</text>
</comment>
<keyword evidence="3" id="KW-0479">Metal-binding</keyword>
<keyword evidence="8" id="KW-0472">Membrane</keyword>
<evidence type="ECO:0000256" key="4">
    <source>
        <dbReference type="ARBA" id="ARBA00022741"/>
    </source>
</evidence>
<accession>A0ABU7KKM2</accession>
<evidence type="ECO:0000256" key="8">
    <source>
        <dbReference type="SAM" id="Phobius"/>
    </source>
</evidence>
<evidence type="ECO:0000313" key="10">
    <source>
        <dbReference type="Proteomes" id="UP001348641"/>
    </source>
</evidence>
<dbReference type="Proteomes" id="UP001348641">
    <property type="component" value="Unassembled WGS sequence"/>
</dbReference>
<evidence type="ECO:0000313" key="9">
    <source>
        <dbReference type="EMBL" id="MEE2049801.1"/>
    </source>
</evidence>
<evidence type="ECO:0000256" key="1">
    <source>
        <dbReference type="ARBA" id="ARBA00004141"/>
    </source>
</evidence>
<sequence>LVGDGVNDAPALAAASTGAAMGRRGSDLALDTADVIIVRDELGSVANLVRLSRRARRYVIANLAVAATVITVLVTWDLVATLPLALAVAGHEGSTVLVALNGARLLRRSAWEA</sequence>
<evidence type="ECO:0000256" key="5">
    <source>
        <dbReference type="ARBA" id="ARBA00022840"/>
    </source>
</evidence>
<comment type="subcellular location">
    <subcellularLocation>
        <location evidence="1">Membrane</location>
        <topology evidence="1">Multi-pass membrane protein</topology>
    </subcellularLocation>
</comment>
<dbReference type="InterPro" id="IPR001757">
    <property type="entry name" value="P_typ_ATPase"/>
</dbReference>
<proteinExistence type="inferred from homology"/>
<keyword evidence="8" id="KW-1133">Transmembrane helix</keyword>
<dbReference type="InterPro" id="IPR051949">
    <property type="entry name" value="Cation_Transport_ATPase"/>
</dbReference>
<dbReference type="SUPFAM" id="SSF56784">
    <property type="entry name" value="HAD-like"/>
    <property type="match status" value="1"/>
</dbReference>
<organism evidence="9 10">
    <name type="scientific">Nocardiopsis tropica</name>
    <dbReference type="NCBI Taxonomy" id="109330"/>
    <lineage>
        <taxon>Bacteria</taxon>
        <taxon>Bacillati</taxon>
        <taxon>Actinomycetota</taxon>
        <taxon>Actinomycetes</taxon>
        <taxon>Streptosporangiales</taxon>
        <taxon>Nocardiopsidaceae</taxon>
        <taxon>Nocardiopsis</taxon>
    </lineage>
</organism>
<keyword evidence="6" id="KW-0460">Magnesium</keyword>
<feature type="transmembrane region" description="Helical" evidence="8">
    <location>
        <begin position="58"/>
        <end position="76"/>
    </location>
</feature>
<gene>
    <name evidence="9" type="ORF">Q8A49_04760</name>
</gene>
<evidence type="ECO:0000256" key="6">
    <source>
        <dbReference type="ARBA" id="ARBA00022842"/>
    </source>
</evidence>
<dbReference type="PRINTS" id="PR00120">
    <property type="entry name" value="HATPASE"/>
</dbReference>
<dbReference type="EMBL" id="JAUUCC010000008">
    <property type="protein sequence ID" value="MEE2049801.1"/>
    <property type="molecule type" value="Genomic_DNA"/>
</dbReference>
<evidence type="ECO:0000256" key="2">
    <source>
        <dbReference type="ARBA" id="ARBA00006024"/>
    </source>
</evidence>
<keyword evidence="5" id="KW-0067">ATP-binding</keyword>
<dbReference type="InterPro" id="IPR023214">
    <property type="entry name" value="HAD_sf"/>
</dbReference>
<keyword evidence="8" id="KW-0812">Transmembrane</keyword>
<dbReference type="PANTHER" id="PTHR43079">
    <property type="entry name" value="PROBABLE CADMIUM/ZINC-TRANSPORTING ATPASE HMA1"/>
    <property type="match status" value="1"/>
</dbReference>
<dbReference type="InterPro" id="IPR036412">
    <property type="entry name" value="HAD-like_sf"/>
</dbReference>
<evidence type="ECO:0000256" key="3">
    <source>
        <dbReference type="ARBA" id="ARBA00022723"/>
    </source>
</evidence>
<evidence type="ECO:0000256" key="7">
    <source>
        <dbReference type="ARBA" id="ARBA00022967"/>
    </source>
</evidence>
<name>A0ABU7KKM2_9ACTN</name>
<dbReference type="PRINTS" id="PR00119">
    <property type="entry name" value="CATATPASE"/>
</dbReference>
<keyword evidence="4" id="KW-0547">Nucleotide-binding</keyword>
<feature type="non-terminal residue" evidence="9">
    <location>
        <position position="1"/>
    </location>
</feature>
<protein>
    <submittedName>
        <fullName evidence="9">Heavy metal translocating P-type ATPase</fullName>
    </submittedName>
</protein>
<reference evidence="9 10" key="1">
    <citation type="submission" date="2023-07" db="EMBL/GenBank/DDBJ databases">
        <authorList>
            <person name="Girao M."/>
            <person name="Carvalho M.F."/>
        </authorList>
    </citation>
    <scope>NUCLEOTIDE SEQUENCE [LARGE SCALE GENOMIC DNA]</scope>
    <source>
        <strain evidence="9 10">66/93</strain>
    </source>
</reference>
<dbReference type="PANTHER" id="PTHR43079:SF1">
    <property type="entry name" value="CADMIUM_ZINC-TRANSPORTING ATPASE HMA1, CHLOROPLASTIC-RELATED"/>
    <property type="match status" value="1"/>
</dbReference>
<keyword evidence="7" id="KW-1278">Translocase</keyword>